<sequence length="550" mass="63530">MSCWEILGLPSDADTRSIKRQYATLLKRTRPDDDPEGFQRLREAYEHALNWSDSMRQNATEETAPAAEITLYNTETGLQPRDTGPSAAQRTATRLLEGITPQLLDERFAEAEQAWCQAEFEEQLLLLCLKTEHDFQALTRWGLEHFQWLSQSQRGNLPNSATLELHQRLFSSLEESLAHLLALGDIEGFWREYYNLEQLDWLKSRTGWEQLNELLARLLLNSPFWSAKLFKSVCKLNNWSMTDYVSKCPEPYWTQLLERNRSENFLYYQQQRLELPLNTPENRAAYLLFADIPLLQRQIFAQRMRPDDWRFCEHLAQSIRDKHPRLLSRMPENNPFFWQDLKSQDNGWLSFAAVMLASGVAAMHHHLLPGNGLNETANAIALWSLLLSGLTGMLLWFWPGMADSLWPLDRRLSPYLSPRLSPRSPSPLLLRDLLPCWLIAAVIGVWLGAPSLMAYVGTMLSFGWADRLTKKRAWPRLASAYPTSWWLAWGMMLSVTLSTLGLYAAHSLTIASRNHGLQPWPERLCSRMPASVEECRLPATQQQWYGRETH</sequence>
<feature type="transmembrane region" description="Helical" evidence="2">
    <location>
        <begin position="437"/>
        <end position="465"/>
    </location>
</feature>
<feature type="domain" description="J" evidence="3">
    <location>
        <begin position="2"/>
        <end position="64"/>
    </location>
</feature>
<protein>
    <recommendedName>
        <fullName evidence="3">J domain-containing protein</fullName>
    </recommendedName>
</protein>
<dbReference type="SMART" id="SM00271">
    <property type="entry name" value="DnaJ"/>
    <property type="match status" value="1"/>
</dbReference>
<dbReference type="Gene3D" id="1.10.287.110">
    <property type="entry name" value="DnaJ domain"/>
    <property type="match status" value="1"/>
</dbReference>
<dbReference type="GeneID" id="300209630"/>
<keyword evidence="2" id="KW-0472">Membrane</keyword>
<dbReference type="EMBL" id="LT629777">
    <property type="protein sequence ID" value="SDT27340.1"/>
    <property type="molecule type" value="Genomic_DNA"/>
</dbReference>
<evidence type="ECO:0000313" key="4">
    <source>
        <dbReference type="EMBL" id="SDT27340.1"/>
    </source>
</evidence>
<name>A0A1H1Z0X1_9PSED</name>
<feature type="transmembrane region" description="Helical" evidence="2">
    <location>
        <begin position="348"/>
        <end position="368"/>
    </location>
</feature>
<dbReference type="InterPro" id="IPR001623">
    <property type="entry name" value="DnaJ_domain"/>
</dbReference>
<evidence type="ECO:0000256" key="2">
    <source>
        <dbReference type="SAM" id="Phobius"/>
    </source>
</evidence>
<keyword evidence="2" id="KW-1133">Transmembrane helix</keyword>
<organism evidence="4 5">
    <name type="scientific">Pseudomonas asplenii</name>
    <dbReference type="NCBI Taxonomy" id="53407"/>
    <lineage>
        <taxon>Bacteria</taxon>
        <taxon>Pseudomonadati</taxon>
        <taxon>Pseudomonadota</taxon>
        <taxon>Gammaproteobacteria</taxon>
        <taxon>Pseudomonadales</taxon>
        <taxon>Pseudomonadaceae</taxon>
        <taxon>Pseudomonas</taxon>
    </lineage>
</organism>
<keyword evidence="1" id="KW-0143">Chaperone</keyword>
<evidence type="ECO:0000313" key="5">
    <source>
        <dbReference type="Proteomes" id="UP000199524"/>
    </source>
</evidence>
<dbReference type="CDD" id="cd06257">
    <property type="entry name" value="DnaJ"/>
    <property type="match status" value="1"/>
</dbReference>
<dbReference type="Proteomes" id="UP000199524">
    <property type="component" value="Chromosome I"/>
</dbReference>
<gene>
    <name evidence="4" type="ORF">SAMN05216598_4755</name>
</gene>
<evidence type="ECO:0000256" key="1">
    <source>
        <dbReference type="ARBA" id="ARBA00023186"/>
    </source>
</evidence>
<dbReference type="PROSITE" id="PS50076">
    <property type="entry name" value="DNAJ_2"/>
    <property type="match status" value="1"/>
</dbReference>
<dbReference type="InterPro" id="IPR036869">
    <property type="entry name" value="J_dom_sf"/>
</dbReference>
<dbReference type="SUPFAM" id="SSF46565">
    <property type="entry name" value="Chaperone J-domain"/>
    <property type="match status" value="1"/>
</dbReference>
<feature type="transmembrane region" description="Helical" evidence="2">
    <location>
        <begin position="486"/>
        <end position="505"/>
    </location>
</feature>
<accession>A0A1H1Z0X1</accession>
<reference evidence="5" key="1">
    <citation type="submission" date="2016-10" db="EMBL/GenBank/DDBJ databases">
        <authorList>
            <person name="Varghese N."/>
            <person name="Submissions S."/>
        </authorList>
    </citation>
    <scope>NUCLEOTIDE SEQUENCE [LARGE SCALE GENOMIC DNA]</scope>
    <source>
        <strain evidence="5">ATCC 23835</strain>
    </source>
</reference>
<evidence type="ECO:0000259" key="3">
    <source>
        <dbReference type="PROSITE" id="PS50076"/>
    </source>
</evidence>
<keyword evidence="2" id="KW-0812">Transmembrane</keyword>
<dbReference type="AlphaFoldDB" id="A0A1H1Z0X1"/>
<feature type="transmembrane region" description="Helical" evidence="2">
    <location>
        <begin position="380"/>
        <end position="398"/>
    </location>
</feature>
<dbReference type="RefSeq" id="WP_090209430.1">
    <property type="nucleotide sequence ID" value="NZ_LT629777.1"/>
</dbReference>
<keyword evidence="5" id="KW-1185">Reference proteome</keyword>
<proteinExistence type="predicted"/>